<dbReference type="OrthoDB" id="9802090at2"/>
<feature type="binding site" evidence="7">
    <location>
        <begin position="224"/>
        <end position="227"/>
    </location>
    <ligand>
        <name>substrate</name>
    </ligand>
</feature>
<feature type="region of interest" description="Disordered" evidence="8">
    <location>
        <begin position="1"/>
        <end position="27"/>
    </location>
</feature>
<feature type="binding site" evidence="7">
    <location>
        <position position="156"/>
    </location>
    <ligand>
        <name>substrate</name>
    </ligand>
</feature>
<keyword evidence="3 7" id="KW-0489">Methyltransferase</keyword>
<feature type="binding site" evidence="7">
    <location>
        <position position="188"/>
    </location>
    <ligand>
        <name>substrate</name>
    </ligand>
</feature>
<evidence type="ECO:0000256" key="3">
    <source>
        <dbReference type="ARBA" id="ARBA00022603"/>
    </source>
</evidence>
<evidence type="ECO:0000313" key="10">
    <source>
        <dbReference type="Proteomes" id="UP000320235"/>
    </source>
</evidence>
<dbReference type="NCBIfam" id="TIGR00091">
    <property type="entry name" value="tRNA (guanosine(46)-N7)-methyltransferase TrmB"/>
    <property type="match status" value="1"/>
</dbReference>
<dbReference type="Gene3D" id="3.40.50.150">
    <property type="entry name" value="Vaccinia Virus protein VP39"/>
    <property type="match status" value="1"/>
</dbReference>
<evidence type="ECO:0000256" key="6">
    <source>
        <dbReference type="ARBA" id="ARBA00022694"/>
    </source>
</evidence>
<keyword evidence="10" id="KW-1185">Reference proteome</keyword>
<feature type="binding site" evidence="7">
    <location>
        <position position="129"/>
    </location>
    <ligand>
        <name>S-adenosyl-L-methionine</name>
        <dbReference type="ChEBI" id="CHEBI:59789"/>
    </ligand>
</feature>
<proteinExistence type="inferred from homology"/>
<keyword evidence="5 7" id="KW-0949">S-adenosyl-L-methionine</keyword>
<evidence type="ECO:0000256" key="8">
    <source>
        <dbReference type="SAM" id="MobiDB-lite"/>
    </source>
</evidence>
<dbReference type="PANTHER" id="PTHR23417:SF14">
    <property type="entry name" value="PENTACOTRIPEPTIDE-REPEAT REGION OF PRORP DOMAIN-CONTAINING PROTEIN"/>
    <property type="match status" value="1"/>
</dbReference>
<dbReference type="EC" id="2.1.1.33" evidence="7"/>
<evidence type="ECO:0000256" key="1">
    <source>
        <dbReference type="ARBA" id="ARBA00000142"/>
    </source>
</evidence>
<dbReference type="PANTHER" id="PTHR23417">
    <property type="entry name" value="3-DEOXY-D-MANNO-OCTULOSONIC-ACID TRANSFERASE/TRNA GUANINE-N 7 - -METHYLTRANSFERASE"/>
    <property type="match status" value="1"/>
</dbReference>
<feature type="binding site" evidence="7">
    <location>
        <position position="102"/>
    </location>
    <ligand>
        <name>S-adenosyl-L-methionine</name>
        <dbReference type="ChEBI" id="CHEBI:59789"/>
    </ligand>
</feature>
<feature type="binding site" evidence="7">
    <location>
        <position position="152"/>
    </location>
    <ligand>
        <name>S-adenosyl-L-methionine</name>
        <dbReference type="ChEBI" id="CHEBI:59789"/>
    </ligand>
</feature>
<dbReference type="InterPro" id="IPR003358">
    <property type="entry name" value="tRNA_(Gua-N-7)_MeTrfase_Trmb"/>
</dbReference>
<organism evidence="9 10">
    <name type="scientific">Microbacterium kyungheense</name>
    <dbReference type="NCBI Taxonomy" id="1263636"/>
    <lineage>
        <taxon>Bacteria</taxon>
        <taxon>Bacillati</taxon>
        <taxon>Actinomycetota</taxon>
        <taxon>Actinomycetes</taxon>
        <taxon>Micrococcales</taxon>
        <taxon>Microbacteriaceae</taxon>
        <taxon>Microbacterium</taxon>
    </lineage>
</organism>
<evidence type="ECO:0000256" key="5">
    <source>
        <dbReference type="ARBA" id="ARBA00022691"/>
    </source>
</evidence>
<name>A0A543FL77_9MICO</name>
<evidence type="ECO:0000256" key="7">
    <source>
        <dbReference type="HAMAP-Rule" id="MF_01057"/>
    </source>
</evidence>
<sequence length="248" mass="27543">MTEAATPSPEPRTYRDRPVSFVRRSGRMSEAQERAWTELAPQYVLESPRDLASTSIRPGSAIDPAAVWGRAAPLVVEIGSGQGHAIVHAATSRPDTDFLAIEVFRAGLARTMLDADRAGARNLRLVEANAPEVLQHLLPAASVDELWVFFPDPWHKTKHNKRRLVTPEFAALAAVALKDDGVLRLATDWEDYALQMREVMSVAPDFSATFEGEWAPRFDGRVLTAFERKGAAKGRDIRDLSYRRAPRT</sequence>
<reference evidence="9 10" key="1">
    <citation type="submission" date="2019-06" db="EMBL/GenBank/DDBJ databases">
        <title>Sequencing the genomes of 1000 actinobacteria strains.</title>
        <authorList>
            <person name="Klenk H.-P."/>
        </authorList>
    </citation>
    <scope>NUCLEOTIDE SEQUENCE [LARGE SCALE GENOMIC DNA]</scope>
    <source>
        <strain evidence="9 10">DSM 105492</strain>
    </source>
</reference>
<keyword evidence="4 7" id="KW-0808">Transferase</keyword>
<comment type="caution">
    <text evidence="9">The sequence shown here is derived from an EMBL/GenBank/DDBJ whole genome shotgun (WGS) entry which is preliminary data.</text>
</comment>
<dbReference type="SUPFAM" id="SSF53335">
    <property type="entry name" value="S-adenosyl-L-methionine-dependent methyltransferases"/>
    <property type="match status" value="1"/>
</dbReference>
<comment type="pathway">
    <text evidence="7">tRNA modification; N(7)-methylguanine-tRNA biosynthesis.</text>
</comment>
<gene>
    <name evidence="7" type="primary">trmB</name>
    <name evidence="9" type="ORF">FB391_0908</name>
</gene>
<dbReference type="PROSITE" id="PS51625">
    <property type="entry name" value="SAM_MT_TRMB"/>
    <property type="match status" value="1"/>
</dbReference>
<dbReference type="GO" id="GO:0008176">
    <property type="term" value="F:tRNA (guanine(46)-N7)-methyltransferase activity"/>
    <property type="evidence" value="ECO:0007669"/>
    <property type="project" value="UniProtKB-UniRule"/>
</dbReference>
<dbReference type="GO" id="GO:0043527">
    <property type="term" value="C:tRNA methyltransferase complex"/>
    <property type="evidence" value="ECO:0007669"/>
    <property type="project" value="TreeGrafter"/>
</dbReference>
<dbReference type="Proteomes" id="UP000320235">
    <property type="component" value="Unassembled WGS sequence"/>
</dbReference>
<accession>A0A543FL77</accession>
<dbReference type="InterPro" id="IPR029063">
    <property type="entry name" value="SAM-dependent_MTases_sf"/>
</dbReference>
<dbReference type="HAMAP" id="MF_01057">
    <property type="entry name" value="tRNA_methyltr_TrmB"/>
    <property type="match status" value="1"/>
</dbReference>
<dbReference type="InterPro" id="IPR055361">
    <property type="entry name" value="tRNA_methyltr_TrmB_bact"/>
</dbReference>
<dbReference type="AlphaFoldDB" id="A0A543FL77"/>
<keyword evidence="6 7" id="KW-0819">tRNA processing</keyword>
<evidence type="ECO:0000256" key="4">
    <source>
        <dbReference type="ARBA" id="ARBA00022679"/>
    </source>
</evidence>
<feature type="region of interest" description="Interaction with RNA" evidence="7">
    <location>
        <begin position="158"/>
        <end position="163"/>
    </location>
</feature>
<dbReference type="EMBL" id="VFPE01000001">
    <property type="protein sequence ID" value="TQM34620.1"/>
    <property type="molecule type" value="Genomic_DNA"/>
</dbReference>
<evidence type="ECO:0000256" key="2">
    <source>
        <dbReference type="ARBA" id="ARBA00003015"/>
    </source>
</evidence>
<evidence type="ECO:0000313" key="9">
    <source>
        <dbReference type="EMBL" id="TQM34620.1"/>
    </source>
</evidence>
<comment type="catalytic activity">
    <reaction evidence="1 7">
        <text>guanosine(46) in tRNA + S-adenosyl-L-methionine = N(7)-methylguanosine(46) in tRNA + S-adenosyl-L-homocysteine</text>
        <dbReference type="Rhea" id="RHEA:42708"/>
        <dbReference type="Rhea" id="RHEA-COMP:10188"/>
        <dbReference type="Rhea" id="RHEA-COMP:10189"/>
        <dbReference type="ChEBI" id="CHEBI:57856"/>
        <dbReference type="ChEBI" id="CHEBI:59789"/>
        <dbReference type="ChEBI" id="CHEBI:74269"/>
        <dbReference type="ChEBI" id="CHEBI:74480"/>
        <dbReference type="EC" id="2.1.1.33"/>
    </reaction>
</comment>
<feature type="binding site" evidence="7">
    <location>
        <position position="77"/>
    </location>
    <ligand>
        <name>S-adenosyl-L-methionine</name>
        <dbReference type="ChEBI" id="CHEBI:59789"/>
    </ligand>
</feature>
<protein>
    <recommendedName>
        <fullName evidence="7">tRNA (guanine-N(7)-)-methyltransferase</fullName>
        <ecNumber evidence="7">2.1.1.33</ecNumber>
    </recommendedName>
    <alternativeName>
        <fullName evidence="7">tRNA (guanine(46)-N(7))-methyltransferase</fullName>
    </alternativeName>
    <alternativeName>
        <fullName evidence="7">tRNA(m7G46)-methyltransferase</fullName>
    </alternativeName>
</protein>
<comment type="similarity">
    <text evidence="7">Belongs to the class I-like SAM-binding methyltransferase superfamily. TrmB family.</text>
</comment>
<dbReference type="UniPathway" id="UPA00989"/>
<dbReference type="Pfam" id="PF02390">
    <property type="entry name" value="Methyltransf_4"/>
    <property type="match status" value="1"/>
</dbReference>
<comment type="function">
    <text evidence="2 7">Catalyzes the formation of N(7)-methylguanine at position 46 (m7G46) in tRNA.</text>
</comment>